<comment type="catalytic activity">
    <reaction evidence="4">
        <text>L-asparagine + H2O = L-aspartate + NH4(+)</text>
        <dbReference type="Rhea" id="RHEA:21016"/>
        <dbReference type="ChEBI" id="CHEBI:15377"/>
        <dbReference type="ChEBI" id="CHEBI:28938"/>
        <dbReference type="ChEBI" id="CHEBI:29991"/>
        <dbReference type="ChEBI" id="CHEBI:58048"/>
        <dbReference type="EC" id="3.5.1.1"/>
    </reaction>
</comment>
<dbReference type="RefSeq" id="XP_014174629.1">
    <property type="nucleotide sequence ID" value="XM_014319154.1"/>
</dbReference>
<dbReference type="InterPro" id="IPR027475">
    <property type="entry name" value="Asparaginase/glutaminase_AS2"/>
</dbReference>
<dbReference type="SMR" id="F0XAV9"/>
<dbReference type="eggNOG" id="KOG0503">
    <property type="taxonomic scope" value="Eukaryota"/>
</dbReference>
<proteinExistence type="inferred from homology"/>
<feature type="binding site" evidence="6">
    <location>
        <begin position="107"/>
        <end position="108"/>
    </location>
    <ligand>
        <name>substrate</name>
    </ligand>
</feature>
<dbReference type="EC" id="3.5.1.1" evidence="2"/>
<dbReference type="CDD" id="cd08964">
    <property type="entry name" value="L-asparaginase_II"/>
    <property type="match status" value="1"/>
</dbReference>
<feature type="active site" evidence="7">
    <location>
        <position position="28"/>
    </location>
</feature>
<dbReference type="GO" id="GO:0004067">
    <property type="term" value="F:asparaginase activity"/>
    <property type="evidence" value="ECO:0007669"/>
    <property type="project" value="UniProtKB-UniRule"/>
</dbReference>
<dbReference type="InterPro" id="IPR020827">
    <property type="entry name" value="Asparaginase/glutaminase_AS1"/>
</dbReference>
<gene>
    <name evidence="12" type="ORF">CMQ_1783</name>
</gene>
<evidence type="ECO:0000313" key="12">
    <source>
        <dbReference type="EMBL" id="EFX05147.1"/>
    </source>
</evidence>
<evidence type="ECO:0000256" key="6">
    <source>
        <dbReference type="PIRSR" id="PIRSR001220-2"/>
    </source>
</evidence>
<feature type="domain" description="L-asparaginase N-terminal" evidence="10">
    <location>
        <begin position="19"/>
        <end position="204"/>
    </location>
</feature>
<dbReference type="PIRSF" id="PIRSF500176">
    <property type="entry name" value="L_ASNase"/>
    <property type="match status" value="1"/>
</dbReference>
<dbReference type="PROSITE" id="PS00144">
    <property type="entry name" value="ASN_GLN_ASE_1"/>
    <property type="match status" value="1"/>
</dbReference>
<dbReference type="InterPro" id="IPR027473">
    <property type="entry name" value="L-asparaginase_C"/>
</dbReference>
<sequence length="343" mass="36096">MDGLKRELISEASRRGLPNVIVFTTGGTIASSAQSATAMSGYQPSVGARGLVESVPELRDVANIWGVELCNILSKDMTSAMALRASQAIAAELAYPDVAGAVLTHGTDTLEETAFLLDATIASSKPVVLVGSMRPASALSADGPMNIFQAVSVAACTAARGRGTMIVTNDRIGSAWYTEKHHANSVDSFYSAEQGQLGVFLEHRPVFFYGPAVPTGKVVLDVTACTALPQVDVLFGHQDANTALITAAAASGARGLVFCNVGNGSWNAEAKAVAKKLYDETDIPIVFSRRPEIGYALQLQGDDWAIPSGCLSPQKARILLQLCLQAGKTFAETKSVFLRTMGL</sequence>
<dbReference type="SMART" id="SM00870">
    <property type="entry name" value="Asparaginase"/>
    <property type="match status" value="1"/>
</dbReference>
<dbReference type="InterPro" id="IPR037152">
    <property type="entry name" value="L-asparaginase_N_sf"/>
</dbReference>
<dbReference type="EMBL" id="GL629747">
    <property type="protein sequence ID" value="EFX05147.1"/>
    <property type="molecule type" value="Genomic_DNA"/>
</dbReference>
<dbReference type="InterPro" id="IPR006034">
    <property type="entry name" value="Asparaginase/glutaminase-like"/>
</dbReference>
<dbReference type="PROSITE" id="PS51732">
    <property type="entry name" value="ASN_GLN_ASE_3"/>
    <property type="match status" value="1"/>
</dbReference>
<evidence type="ECO:0000256" key="7">
    <source>
        <dbReference type="PROSITE-ProRule" id="PRU10099"/>
    </source>
</evidence>
<evidence type="ECO:0000259" key="11">
    <source>
        <dbReference type="Pfam" id="PF17763"/>
    </source>
</evidence>
<comment type="similarity">
    <text evidence="1 9">Belongs to the asparaginase 1 family.</text>
</comment>
<name>F0XAV9_GROCL</name>
<protein>
    <recommendedName>
        <fullName evidence="2">asparaginase</fullName>
        <ecNumber evidence="2">3.5.1.1</ecNumber>
    </recommendedName>
</protein>
<feature type="domain" description="Asparaginase/glutaminase C-terminal" evidence="11">
    <location>
        <begin position="230"/>
        <end position="337"/>
    </location>
</feature>
<dbReference type="HOGENOM" id="CLU_019134_1_1_1"/>
<dbReference type="GO" id="GO:0006530">
    <property type="term" value="P:L-asparagine catabolic process"/>
    <property type="evidence" value="ECO:0007669"/>
    <property type="project" value="UniProtKB-ARBA"/>
</dbReference>
<dbReference type="Pfam" id="PF00710">
    <property type="entry name" value="Asparaginase"/>
    <property type="match status" value="1"/>
</dbReference>
<feature type="binding site" evidence="6">
    <location>
        <position position="74"/>
    </location>
    <ligand>
        <name>substrate</name>
    </ligand>
</feature>
<dbReference type="SUPFAM" id="SSF53774">
    <property type="entry name" value="Glutaminase/Asparaginase"/>
    <property type="match status" value="1"/>
</dbReference>
<dbReference type="FunFam" id="3.40.50.1170:FF:000001">
    <property type="entry name" value="L-asparaginase 2"/>
    <property type="match status" value="1"/>
</dbReference>
<dbReference type="OrthoDB" id="542841at2759"/>
<dbReference type="PROSITE" id="PS00917">
    <property type="entry name" value="ASN_GLN_ASE_2"/>
    <property type="match status" value="1"/>
</dbReference>
<evidence type="ECO:0000259" key="10">
    <source>
        <dbReference type="Pfam" id="PF00710"/>
    </source>
</evidence>
<accession>F0XAV9</accession>
<evidence type="ECO:0000256" key="9">
    <source>
        <dbReference type="RuleBase" id="RU004456"/>
    </source>
</evidence>
<dbReference type="Gene3D" id="3.40.50.1170">
    <property type="entry name" value="L-asparaginase, N-terminal domain"/>
    <property type="match status" value="1"/>
</dbReference>
<evidence type="ECO:0000256" key="4">
    <source>
        <dbReference type="ARBA" id="ARBA00049366"/>
    </source>
</evidence>
<dbReference type="Gene3D" id="3.40.50.40">
    <property type="match status" value="1"/>
</dbReference>
<feature type="active site" description="O-isoaspartyl threonine intermediate" evidence="5">
    <location>
        <position position="28"/>
    </location>
</feature>
<feature type="active site" evidence="8">
    <location>
        <position position="107"/>
    </location>
</feature>
<organism evidence="13">
    <name type="scientific">Grosmannia clavigera (strain kw1407 / UAMH 11150)</name>
    <name type="common">Blue stain fungus</name>
    <name type="synonym">Graphiocladiella clavigera</name>
    <dbReference type="NCBI Taxonomy" id="655863"/>
    <lineage>
        <taxon>Eukaryota</taxon>
        <taxon>Fungi</taxon>
        <taxon>Dikarya</taxon>
        <taxon>Ascomycota</taxon>
        <taxon>Pezizomycotina</taxon>
        <taxon>Sordariomycetes</taxon>
        <taxon>Sordariomycetidae</taxon>
        <taxon>Ophiostomatales</taxon>
        <taxon>Ophiostomataceae</taxon>
        <taxon>Leptographium</taxon>
    </lineage>
</organism>
<dbReference type="InterPro" id="IPR004550">
    <property type="entry name" value="AsnASE_II"/>
</dbReference>
<dbReference type="PANTHER" id="PTHR11707">
    <property type="entry name" value="L-ASPARAGINASE"/>
    <property type="match status" value="1"/>
</dbReference>
<dbReference type="PANTHER" id="PTHR11707:SF28">
    <property type="entry name" value="60 KDA LYSOPHOSPHOLIPASE"/>
    <property type="match status" value="1"/>
</dbReference>
<keyword evidence="13" id="KW-1185">Reference proteome</keyword>
<dbReference type="InParanoid" id="F0XAV9"/>
<evidence type="ECO:0000256" key="5">
    <source>
        <dbReference type="PIRSR" id="PIRSR001220-1"/>
    </source>
</evidence>
<dbReference type="InterPro" id="IPR027474">
    <property type="entry name" value="L-asparaginase_N"/>
</dbReference>
<dbReference type="PIRSF" id="PIRSF001220">
    <property type="entry name" value="L-ASNase_gatD"/>
    <property type="match status" value="1"/>
</dbReference>
<dbReference type="InterPro" id="IPR040919">
    <property type="entry name" value="Asparaginase_C"/>
</dbReference>
<evidence type="ECO:0000256" key="8">
    <source>
        <dbReference type="PROSITE-ProRule" id="PRU10100"/>
    </source>
</evidence>
<keyword evidence="3" id="KW-0378">Hydrolase</keyword>
<reference evidence="12 13" key="1">
    <citation type="journal article" date="2011" name="Proc. Natl. Acad. Sci. U.S.A.">
        <title>Genome and transcriptome analyses of the mountain pine beetle-fungal symbiont Grosmannia clavigera, a lodgepole pine pathogen.</title>
        <authorList>
            <person name="DiGuistini S."/>
            <person name="Wang Y."/>
            <person name="Liao N.Y."/>
            <person name="Taylor G."/>
            <person name="Tanguay P."/>
            <person name="Feau N."/>
            <person name="Henrissat B."/>
            <person name="Chan S.K."/>
            <person name="Hesse-Orce U."/>
            <person name="Alamouti S.M."/>
            <person name="Tsui C.K.M."/>
            <person name="Docking R.T."/>
            <person name="Levasseur A."/>
            <person name="Haridas S."/>
            <person name="Robertson G."/>
            <person name="Birol I."/>
            <person name="Holt R.A."/>
            <person name="Marra M.A."/>
            <person name="Hamelin R.C."/>
            <person name="Hirst M."/>
            <person name="Jones S.J.M."/>
            <person name="Bohlmann J."/>
            <person name="Breuil C."/>
        </authorList>
    </citation>
    <scope>NUCLEOTIDE SEQUENCE [LARGE SCALE GENOMIC DNA]</scope>
    <source>
        <strain evidence="13">kw1407 / UAMH 11150</strain>
    </source>
</reference>
<dbReference type="Pfam" id="PF17763">
    <property type="entry name" value="Asparaginase_C"/>
    <property type="match status" value="1"/>
</dbReference>
<evidence type="ECO:0000256" key="1">
    <source>
        <dbReference type="ARBA" id="ARBA00010518"/>
    </source>
</evidence>
<dbReference type="AlphaFoldDB" id="F0XAV9"/>
<dbReference type="Proteomes" id="UP000007796">
    <property type="component" value="Unassembled WGS sequence"/>
</dbReference>
<evidence type="ECO:0000313" key="13">
    <source>
        <dbReference type="Proteomes" id="UP000007796"/>
    </source>
</evidence>
<dbReference type="STRING" id="655863.F0XAV9"/>
<dbReference type="NCBIfam" id="TIGR00520">
    <property type="entry name" value="asnASE_II"/>
    <property type="match status" value="1"/>
</dbReference>
<dbReference type="InterPro" id="IPR036152">
    <property type="entry name" value="Asp/glu_Ase-like_sf"/>
</dbReference>
<evidence type="ECO:0000256" key="3">
    <source>
        <dbReference type="ARBA" id="ARBA00022801"/>
    </source>
</evidence>
<dbReference type="GeneID" id="25974699"/>
<evidence type="ECO:0000256" key="2">
    <source>
        <dbReference type="ARBA" id="ARBA00012920"/>
    </source>
</evidence>
<dbReference type="PRINTS" id="PR00139">
    <property type="entry name" value="ASNGLNASE"/>
</dbReference>